<keyword evidence="2" id="KW-1133">Transmembrane helix</keyword>
<proteinExistence type="predicted"/>
<feature type="compositionally biased region" description="Low complexity" evidence="1">
    <location>
        <begin position="123"/>
        <end position="133"/>
    </location>
</feature>
<dbReference type="KEGG" id="ccan:109687207"/>
<feature type="region of interest" description="Disordered" evidence="1">
    <location>
        <begin position="97"/>
        <end position="144"/>
    </location>
</feature>
<feature type="region of interest" description="Disordered" evidence="1">
    <location>
        <begin position="175"/>
        <end position="203"/>
    </location>
</feature>
<feature type="transmembrane region" description="Helical" evidence="2">
    <location>
        <begin position="227"/>
        <end position="243"/>
    </location>
</feature>
<keyword evidence="2" id="KW-0812">Transmembrane</keyword>
<protein>
    <submittedName>
        <fullName evidence="3">Homeobox protein cut-like 1</fullName>
    </submittedName>
</protein>
<evidence type="ECO:0000313" key="3">
    <source>
        <dbReference type="RefSeq" id="XP_020020601.1"/>
    </source>
</evidence>
<evidence type="ECO:0000256" key="2">
    <source>
        <dbReference type="SAM" id="Phobius"/>
    </source>
</evidence>
<sequence length="244" mass="25688">MGPLHLCLPDECGGWGRLEEARRPTNVPKVAEGLGELGPDSQDAWRGGRAGRRVSCPPLASGRHSGPAADALCPGGERGAAAAAATVRASAVCERTHGVAGGRARDPERPRGAGKRTQRRRGSSPGRGASHRAGPPPQAEPRPEAPCWEEALLALVSGNRGAAYRAGGGRALSEDGGPAAACRGHPEAEPAAGLRARSEGRQRHLRGRLQGQKCAYRRISCSKNHQVGAWYVMLFCFVLFCLWC</sequence>
<feature type="compositionally biased region" description="Basic residues" evidence="1">
    <location>
        <begin position="112"/>
        <end position="122"/>
    </location>
</feature>
<gene>
    <name evidence="3" type="primary">LOC109687207</name>
</gene>
<feature type="region of interest" description="Disordered" evidence="1">
    <location>
        <begin position="20"/>
        <end position="67"/>
    </location>
</feature>
<reference evidence="3" key="1">
    <citation type="submission" date="2025-08" db="UniProtKB">
        <authorList>
            <consortium name="RefSeq"/>
        </authorList>
    </citation>
    <scope>IDENTIFICATION</scope>
    <source>
        <tissue evidence="3">Leukocyte</tissue>
    </source>
</reference>
<keyword evidence="2" id="KW-0472">Membrane</keyword>
<evidence type="ECO:0000256" key="1">
    <source>
        <dbReference type="SAM" id="MobiDB-lite"/>
    </source>
</evidence>
<name>A0A8B7ULV9_CASCN</name>
<organism evidence="3">
    <name type="scientific">Castor canadensis</name>
    <name type="common">American beaver</name>
    <dbReference type="NCBI Taxonomy" id="51338"/>
    <lineage>
        <taxon>Eukaryota</taxon>
        <taxon>Metazoa</taxon>
        <taxon>Chordata</taxon>
        <taxon>Craniata</taxon>
        <taxon>Vertebrata</taxon>
        <taxon>Euteleostomi</taxon>
        <taxon>Mammalia</taxon>
        <taxon>Eutheria</taxon>
        <taxon>Euarchontoglires</taxon>
        <taxon>Glires</taxon>
        <taxon>Rodentia</taxon>
        <taxon>Castorimorpha</taxon>
        <taxon>Castoridae</taxon>
        <taxon>Castor</taxon>
    </lineage>
</organism>
<accession>A0A8B7ULV9</accession>
<dbReference type="AlphaFoldDB" id="A0A8B7ULV9"/>
<dbReference type="RefSeq" id="XP_020020601.1">
    <property type="nucleotide sequence ID" value="XM_020165012.1"/>
</dbReference>